<dbReference type="OrthoDB" id="713189at2759"/>
<feature type="region of interest" description="Disordered" evidence="1">
    <location>
        <begin position="113"/>
        <end position="160"/>
    </location>
</feature>
<dbReference type="AlphaFoldDB" id="A0A3L6PF09"/>
<feature type="region of interest" description="Disordered" evidence="1">
    <location>
        <begin position="50"/>
        <end position="79"/>
    </location>
</feature>
<feature type="compositionally biased region" description="Basic and acidic residues" evidence="1">
    <location>
        <begin position="136"/>
        <end position="160"/>
    </location>
</feature>
<evidence type="ECO:0000313" key="3">
    <source>
        <dbReference type="Proteomes" id="UP000275267"/>
    </source>
</evidence>
<dbReference type="EMBL" id="PQIB02000018">
    <property type="protein sequence ID" value="RLM54705.1"/>
    <property type="molecule type" value="Genomic_DNA"/>
</dbReference>
<proteinExistence type="predicted"/>
<evidence type="ECO:0000256" key="1">
    <source>
        <dbReference type="SAM" id="MobiDB-lite"/>
    </source>
</evidence>
<dbReference type="Proteomes" id="UP000275267">
    <property type="component" value="Unassembled WGS sequence"/>
</dbReference>
<name>A0A3L6PF09_PANMI</name>
<gene>
    <name evidence="2" type="ORF">C2845_PM10G07170</name>
</gene>
<feature type="compositionally biased region" description="Basic and acidic residues" evidence="1">
    <location>
        <begin position="62"/>
        <end position="79"/>
    </location>
</feature>
<feature type="compositionally biased region" description="Basic and acidic residues" evidence="1">
    <location>
        <begin position="113"/>
        <end position="126"/>
    </location>
</feature>
<keyword evidence="3" id="KW-1185">Reference proteome</keyword>
<evidence type="ECO:0000313" key="2">
    <source>
        <dbReference type="EMBL" id="RLM54705.1"/>
    </source>
</evidence>
<accession>A0A3L6PF09</accession>
<organism evidence="2 3">
    <name type="scientific">Panicum miliaceum</name>
    <name type="common">Proso millet</name>
    <name type="synonym">Broomcorn millet</name>
    <dbReference type="NCBI Taxonomy" id="4540"/>
    <lineage>
        <taxon>Eukaryota</taxon>
        <taxon>Viridiplantae</taxon>
        <taxon>Streptophyta</taxon>
        <taxon>Embryophyta</taxon>
        <taxon>Tracheophyta</taxon>
        <taxon>Spermatophyta</taxon>
        <taxon>Magnoliopsida</taxon>
        <taxon>Liliopsida</taxon>
        <taxon>Poales</taxon>
        <taxon>Poaceae</taxon>
        <taxon>PACMAD clade</taxon>
        <taxon>Panicoideae</taxon>
        <taxon>Panicodae</taxon>
        <taxon>Paniceae</taxon>
        <taxon>Panicinae</taxon>
        <taxon>Panicum</taxon>
        <taxon>Panicum sect. Panicum</taxon>
    </lineage>
</organism>
<protein>
    <submittedName>
        <fullName evidence="2">Retrotransposon protein, putative, Ty3-gypsy subclass</fullName>
    </submittedName>
</protein>
<comment type="caution">
    <text evidence="2">The sequence shown here is derived from an EMBL/GenBank/DDBJ whole genome shotgun (WGS) entry which is preliminary data.</text>
</comment>
<sequence>MITEVDDRDVIHYFHQGLHNIELWRKMFDINPKIVSEMMTVINKHADMEDAEKAHCHHKDRRNSDDRPKPSHYDRQRHEDLDRLLDGKCPWHKDANHTARECHALRNSVVADDSKRPRYDDRDKASGSKGSRSRGRQSDSPRSDHEEPVDKSLGDFQDVDRSINFIYGGSKAPRC</sequence>
<reference evidence="3" key="1">
    <citation type="journal article" date="2019" name="Nat. Commun.">
        <title>The genome of broomcorn millet.</title>
        <authorList>
            <person name="Zou C."/>
            <person name="Miki D."/>
            <person name="Li D."/>
            <person name="Tang Q."/>
            <person name="Xiao L."/>
            <person name="Rajput S."/>
            <person name="Deng P."/>
            <person name="Jia W."/>
            <person name="Huang R."/>
            <person name="Zhang M."/>
            <person name="Sun Y."/>
            <person name="Hu J."/>
            <person name="Fu X."/>
            <person name="Schnable P.S."/>
            <person name="Li F."/>
            <person name="Zhang H."/>
            <person name="Feng B."/>
            <person name="Zhu X."/>
            <person name="Liu R."/>
            <person name="Schnable J.C."/>
            <person name="Zhu J.-K."/>
            <person name="Zhang H."/>
        </authorList>
    </citation>
    <scope>NUCLEOTIDE SEQUENCE [LARGE SCALE GENOMIC DNA]</scope>
</reference>